<gene>
    <name evidence="1" type="ORF">ACFFTR_35890</name>
</gene>
<evidence type="ECO:0000313" key="1">
    <source>
        <dbReference type="EMBL" id="MFB9448499.1"/>
    </source>
</evidence>
<name>A0ABV5MI09_9ACTN</name>
<reference evidence="1 2" key="1">
    <citation type="submission" date="2024-09" db="EMBL/GenBank/DDBJ databases">
        <authorList>
            <person name="Sun Q."/>
            <person name="Mori K."/>
        </authorList>
    </citation>
    <scope>NUCLEOTIDE SEQUENCE [LARGE SCALE GENOMIC DNA]</scope>
    <source>
        <strain evidence="1 2">JCM 3307</strain>
    </source>
</reference>
<dbReference type="Proteomes" id="UP001589608">
    <property type="component" value="Unassembled WGS sequence"/>
</dbReference>
<accession>A0ABV5MI09</accession>
<dbReference type="RefSeq" id="WP_223101136.1">
    <property type="nucleotide sequence ID" value="NZ_CP061913.1"/>
</dbReference>
<sequence>MRCGPADDPALWYSWDDKARAHTIVTTALDSTRALPATWSHGRDAHPVRPRRAQIAAVVRGWVGPIVLSPGHAGEIGLGGR</sequence>
<evidence type="ECO:0000313" key="2">
    <source>
        <dbReference type="Proteomes" id="UP001589608"/>
    </source>
</evidence>
<organism evidence="1 2">
    <name type="scientific">Dactylosporangium vinaceum</name>
    <dbReference type="NCBI Taxonomy" id="53362"/>
    <lineage>
        <taxon>Bacteria</taxon>
        <taxon>Bacillati</taxon>
        <taxon>Actinomycetota</taxon>
        <taxon>Actinomycetes</taxon>
        <taxon>Micromonosporales</taxon>
        <taxon>Micromonosporaceae</taxon>
        <taxon>Dactylosporangium</taxon>
    </lineage>
</organism>
<protein>
    <submittedName>
        <fullName evidence="1">Uncharacterized protein</fullName>
    </submittedName>
</protein>
<keyword evidence="2" id="KW-1185">Reference proteome</keyword>
<proteinExistence type="predicted"/>
<dbReference type="EMBL" id="JBHMCA010000058">
    <property type="protein sequence ID" value="MFB9448499.1"/>
    <property type="molecule type" value="Genomic_DNA"/>
</dbReference>
<comment type="caution">
    <text evidence="1">The sequence shown here is derived from an EMBL/GenBank/DDBJ whole genome shotgun (WGS) entry which is preliminary data.</text>
</comment>